<dbReference type="InterPro" id="IPR003140">
    <property type="entry name" value="PLipase/COase/thioEstase"/>
</dbReference>
<dbReference type="PANTHER" id="PTHR38050:SF1">
    <property type="entry name" value="FERULOYL ESTERASE C"/>
    <property type="match status" value="1"/>
</dbReference>
<dbReference type="AlphaFoldDB" id="A0A2V5L668"/>
<keyword evidence="12" id="KW-1185">Reference proteome</keyword>
<comment type="similarity">
    <text evidence="2">Belongs to the faeC family.</text>
</comment>
<dbReference type="RefSeq" id="WP_110501395.1">
    <property type="nucleotide sequence ID" value="NZ_QJVD01000013.1"/>
</dbReference>
<dbReference type="GO" id="GO:0005576">
    <property type="term" value="C:extracellular region"/>
    <property type="evidence" value="ECO:0007669"/>
    <property type="project" value="UniProtKB-SubCell"/>
</dbReference>
<comment type="subcellular location">
    <subcellularLocation>
        <location evidence="1">Secreted</location>
    </subcellularLocation>
</comment>
<dbReference type="Pfam" id="PF02230">
    <property type="entry name" value="Abhydrolase_2"/>
    <property type="match status" value="1"/>
</dbReference>
<evidence type="ECO:0000256" key="1">
    <source>
        <dbReference type="ARBA" id="ARBA00004613"/>
    </source>
</evidence>
<name>A0A2V5L668_9MICC</name>
<dbReference type="Gene3D" id="3.40.50.1820">
    <property type="entry name" value="alpha/beta hydrolase"/>
    <property type="match status" value="1"/>
</dbReference>
<keyword evidence="4" id="KW-0858">Xylan degradation</keyword>
<evidence type="ECO:0000256" key="8">
    <source>
        <dbReference type="ARBA" id="ARBA00023326"/>
    </source>
</evidence>
<evidence type="ECO:0000313" key="11">
    <source>
        <dbReference type="EMBL" id="PYI66678.1"/>
    </source>
</evidence>
<evidence type="ECO:0000256" key="5">
    <source>
        <dbReference type="ARBA" id="ARBA00022729"/>
    </source>
</evidence>
<evidence type="ECO:0000259" key="10">
    <source>
        <dbReference type="Pfam" id="PF02230"/>
    </source>
</evidence>
<evidence type="ECO:0000256" key="6">
    <source>
        <dbReference type="ARBA" id="ARBA00022801"/>
    </source>
</evidence>
<feature type="domain" description="Phospholipase/carboxylesterase/thioesterase" evidence="10">
    <location>
        <begin position="119"/>
        <end position="183"/>
    </location>
</feature>
<keyword evidence="6" id="KW-0378">Hydrolase</keyword>
<gene>
    <name evidence="11" type="ORF">CVV68_12750</name>
</gene>
<dbReference type="OrthoDB" id="9767239at2"/>
<evidence type="ECO:0000256" key="7">
    <source>
        <dbReference type="ARBA" id="ARBA00023277"/>
    </source>
</evidence>
<proteinExistence type="inferred from homology"/>
<reference evidence="11 12" key="1">
    <citation type="submission" date="2018-05" db="EMBL/GenBank/DDBJ databases">
        <title>Genetic diversity of glacier-inhabiting Cryobacterium bacteria in China and description of Cryobacterium mengkeensis sp. nov. and Arthrobacter glacialis sp. nov.</title>
        <authorList>
            <person name="Liu Q."/>
            <person name="Xin Y.-H."/>
        </authorList>
    </citation>
    <scope>NUCLEOTIDE SEQUENCE [LARGE SCALE GENOMIC DNA]</scope>
    <source>
        <strain evidence="11 12">LI2</strain>
    </source>
</reference>
<keyword evidence="7" id="KW-0119">Carbohydrate metabolism</keyword>
<evidence type="ECO:0000313" key="12">
    <source>
        <dbReference type="Proteomes" id="UP000247832"/>
    </source>
</evidence>
<dbReference type="GO" id="GO:0030600">
    <property type="term" value="F:feruloyl esterase activity"/>
    <property type="evidence" value="ECO:0007669"/>
    <property type="project" value="InterPro"/>
</dbReference>
<organism evidence="11 12">
    <name type="scientific">Arthrobacter livingstonensis</name>
    <dbReference type="NCBI Taxonomy" id="670078"/>
    <lineage>
        <taxon>Bacteria</taxon>
        <taxon>Bacillati</taxon>
        <taxon>Actinomycetota</taxon>
        <taxon>Actinomycetes</taxon>
        <taxon>Micrococcales</taxon>
        <taxon>Micrococcaceae</taxon>
        <taxon>Arthrobacter</taxon>
    </lineage>
</organism>
<dbReference type="PANTHER" id="PTHR38050">
    <property type="match status" value="1"/>
</dbReference>
<evidence type="ECO:0000256" key="4">
    <source>
        <dbReference type="ARBA" id="ARBA00022651"/>
    </source>
</evidence>
<keyword evidence="3" id="KW-0964">Secreted</keyword>
<evidence type="ECO:0000256" key="2">
    <source>
        <dbReference type="ARBA" id="ARBA00010278"/>
    </source>
</evidence>
<evidence type="ECO:0000256" key="9">
    <source>
        <dbReference type="ARBA" id="ARBA00025250"/>
    </source>
</evidence>
<accession>A0A2V5L668</accession>
<comment type="function">
    <text evidence="9">Involved in degradation of plant cell walls. Hydrolyzes the feruloyl-arabinose ester bond in arabinoxylans, and the feruloyl-galactose ester bond in pectin. Active against paranitrophenyl-acetate, methyl ferulate and wheat arabinoxylan.</text>
</comment>
<dbReference type="InterPro" id="IPR043595">
    <property type="entry name" value="FaeB/C/D"/>
</dbReference>
<dbReference type="Proteomes" id="UP000247832">
    <property type="component" value="Unassembled WGS sequence"/>
</dbReference>
<keyword evidence="5" id="KW-0732">Signal</keyword>
<protein>
    <recommendedName>
        <fullName evidence="10">Phospholipase/carboxylesterase/thioesterase domain-containing protein</fullName>
    </recommendedName>
</protein>
<dbReference type="SUPFAM" id="SSF53474">
    <property type="entry name" value="alpha/beta-Hydrolases"/>
    <property type="match status" value="1"/>
</dbReference>
<evidence type="ECO:0000256" key="3">
    <source>
        <dbReference type="ARBA" id="ARBA00022525"/>
    </source>
</evidence>
<keyword evidence="8" id="KW-0624">Polysaccharide degradation</keyword>
<comment type="caution">
    <text evidence="11">The sequence shown here is derived from an EMBL/GenBank/DDBJ whole genome shotgun (WGS) entry which is preliminary data.</text>
</comment>
<dbReference type="EMBL" id="QJVD01000013">
    <property type="protein sequence ID" value="PYI66678.1"/>
    <property type="molecule type" value="Genomic_DNA"/>
</dbReference>
<dbReference type="InterPro" id="IPR029058">
    <property type="entry name" value="AB_hydrolase_fold"/>
</dbReference>
<dbReference type="GO" id="GO:0045493">
    <property type="term" value="P:xylan catabolic process"/>
    <property type="evidence" value="ECO:0007669"/>
    <property type="project" value="UniProtKB-KW"/>
</dbReference>
<sequence>MRAQVGPGTGTSSQRITVGGRTRTFSMATATAGHGNEPAAPSAVLLVLHGSSQTGLKVRAFSGRSFDYLAAGGRVAVVYPDGLKKAWNHAARDAHTVDDVAFMAALADHFHALYGPVPVIAAGYSNGGQMVIRLIHEIPDRLDGAAIVSATLPRPGGLAFADKALPLPVLLIHGTRDRVVPYRGEGRFWGRWARNPGPSAPETAQYFAARNGITDAPSGAVLPHRPESGRTSVRARRYTQAGCPPVTLYTVVGGGHVVPNRRKRAIFVLGRTTQDLTAVEAVADFFPVLRG</sequence>